<dbReference type="AlphaFoldDB" id="A0A7X5UNK4"/>
<reference evidence="3 4" key="1">
    <citation type="submission" date="2020-03" db="EMBL/GenBank/DDBJ databases">
        <title>Sequencing the genomes of 1000 actinobacteria strains.</title>
        <authorList>
            <person name="Klenk H.-P."/>
        </authorList>
    </citation>
    <scope>NUCLEOTIDE SEQUENCE [LARGE SCALE GENOMIC DNA]</scope>
    <source>
        <strain evidence="3 4">DSM 45685</strain>
    </source>
</reference>
<evidence type="ECO:0000313" key="3">
    <source>
        <dbReference type="EMBL" id="NIJ11297.1"/>
    </source>
</evidence>
<dbReference type="SUPFAM" id="SSF53067">
    <property type="entry name" value="Actin-like ATPase domain"/>
    <property type="match status" value="2"/>
</dbReference>
<dbReference type="Gene3D" id="3.30.420.40">
    <property type="match status" value="1"/>
</dbReference>
<dbReference type="EC" id="3.6.1.40" evidence="3"/>
<name>A0A7X5UNK4_9PSEU</name>
<evidence type="ECO:0000313" key="4">
    <source>
        <dbReference type="Proteomes" id="UP000545493"/>
    </source>
</evidence>
<proteinExistence type="inferred from homology"/>
<comment type="caution">
    <text evidence="3">The sequence shown here is derived from an EMBL/GenBank/DDBJ whole genome shotgun (WGS) entry which is preliminary data.</text>
</comment>
<dbReference type="EMBL" id="JAAOYM010000001">
    <property type="protein sequence ID" value="NIJ11297.1"/>
    <property type="molecule type" value="Genomic_DNA"/>
</dbReference>
<accession>A0A7X5UNK4</accession>
<dbReference type="RefSeq" id="WP_313886694.1">
    <property type="nucleotide sequence ID" value="NZ_JAAOYM010000001.1"/>
</dbReference>
<protein>
    <submittedName>
        <fullName evidence="3">Exopolyphosphatase/guanosine-5'-triphosphate, 3'-diphosphate pyrophosphatase</fullName>
        <ecNumber evidence="3">3.6.1.11</ecNumber>
        <ecNumber evidence="3">3.6.1.40</ecNumber>
    </submittedName>
</protein>
<dbReference type="Pfam" id="PF02541">
    <property type="entry name" value="Ppx-GppA"/>
    <property type="match status" value="1"/>
</dbReference>
<dbReference type="InterPro" id="IPR050273">
    <property type="entry name" value="GppA/Ppx_hydrolase"/>
</dbReference>
<dbReference type="InterPro" id="IPR043129">
    <property type="entry name" value="ATPase_NBD"/>
</dbReference>
<dbReference type="Gene3D" id="3.30.420.150">
    <property type="entry name" value="Exopolyphosphatase. Domain 2"/>
    <property type="match status" value="1"/>
</dbReference>
<dbReference type="InterPro" id="IPR003695">
    <property type="entry name" value="Ppx_GppA_N"/>
</dbReference>
<keyword evidence="4" id="KW-1185">Reference proteome</keyword>
<evidence type="ECO:0000256" key="1">
    <source>
        <dbReference type="ARBA" id="ARBA00007125"/>
    </source>
</evidence>
<dbReference type="Proteomes" id="UP000545493">
    <property type="component" value="Unassembled WGS sequence"/>
</dbReference>
<sequence>MNEAATTGVLDVGCFSARLTVVQHGDTRLRPVLSHKTRLHLDRALDLAGRLRPEGIEAIVAAVRTANRVAARHGVSDIFPLATSSVRDARNADEVVERVHSETGTRLGFLSGTREAQLSYVAARRWFGASAGPLAVVDIGGGTVELAAGHGSDAQFALSLGLGAREVTRAWFGADTASAAAVARLRAHALKRVRDALDGTEHQLRGYRTVGSSKVLRQLARLAGTARRGSPEGELCVEDLREWIPRLAAMPATRRSELPGISRPRARQALAGAVVAEALLTVFGGRATICPWSTTQGLLLTMVEQRQPEQPGRSQSVA</sequence>
<comment type="similarity">
    <text evidence="1">Belongs to the GppA/Ppx family.</text>
</comment>
<keyword evidence="3" id="KW-0378">Hydrolase</keyword>
<dbReference type="PANTHER" id="PTHR30005:SF0">
    <property type="entry name" value="RETROGRADE REGULATION PROTEIN 2"/>
    <property type="match status" value="1"/>
</dbReference>
<dbReference type="PANTHER" id="PTHR30005">
    <property type="entry name" value="EXOPOLYPHOSPHATASE"/>
    <property type="match status" value="1"/>
</dbReference>
<organism evidence="3 4">
    <name type="scientific">Saccharomonospora amisosensis</name>
    <dbReference type="NCBI Taxonomy" id="1128677"/>
    <lineage>
        <taxon>Bacteria</taxon>
        <taxon>Bacillati</taxon>
        <taxon>Actinomycetota</taxon>
        <taxon>Actinomycetes</taxon>
        <taxon>Pseudonocardiales</taxon>
        <taxon>Pseudonocardiaceae</taxon>
        <taxon>Saccharomonospora</taxon>
    </lineage>
</organism>
<dbReference type="GO" id="GO:0008894">
    <property type="term" value="F:guanosine-5'-triphosphate,3'-diphosphate diphosphatase activity"/>
    <property type="evidence" value="ECO:0007669"/>
    <property type="project" value="UniProtKB-EC"/>
</dbReference>
<feature type="domain" description="Ppx/GppA phosphatase N-terminal" evidence="2">
    <location>
        <begin position="21"/>
        <end position="304"/>
    </location>
</feature>
<gene>
    <name evidence="3" type="ORF">FHU38_001641</name>
</gene>
<dbReference type="GO" id="GO:0004309">
    <property type="term" value="F:exopolyphosphatase activity"/>
    <property type="evidence" value="ECO:0007669"/>
    <property type="project" value="UniProtKB-EC"/>
</dbReference>
<dbReference type="EC" id="3.6.1.11" evidence="3"/>
<evidence type="ECO:0000259" key="2">
    <source>
        <dbReference type="Pfam" id="PF02541"/>
    </source>
</evidence>